<comment type="similarity">
    <text evidence="1 3">Belongs to the short-chain dehydrogenases/reductases (SDR) family.</text>
</comment>
<keyword evidence="2" id="KW-0560">Oxidoreductase</keyword>
<evidence type="ECO:0000256" key="2">
    <source>
        <dbReference type="ARBA" id="ARBA00023002"/>
    </source>
</evidence>
<dbReference type="Pfam" id="PF00106">
    <property type="entry name" value="adh_short"/>
    <property type="match status" value="1"/>
</dbReference>
<protein>
    <submittedName>
        <fullName evidence="4">SDR family NAD(P)-dependent oxidoreductase</fullName>
    </submittedName>
</protein>
<dbReference type="InterPro" id="IPR002347">
    <property type="entry name" value="SDR_fam"/>
</dbReference>
<dbReference type="PRINTS" id="PR00081">
    <property type="entry name" value="GDHRDH"/>
</dbReference>
<dbReference type="InterPro" id="IPR036291">
    <property type="entry name" value="NAD(P)-bd_dom_sf"/>
</dbReference>
<accession>A0ABZ1CB42</accession>
<dbReference type="PANTHER" id="PTHR44196:SF1">
    <property type="entry name" value="DEHYDROGENASE_REDUCTASE SDR FAMILY MEMBER 7B"/>
    <property type="match status" value="1"/>
</dbReference>
<reference evidence="4 5" key="1">
    <citation type="submission" date="2023-12" db="EMBL/GenBank/DDBJ databases">
        <title>Description of an unclassified Opitutus bacterium of Verrucomicrobiota.</title>
        <authorList>
            <person name="Zhang D.-F."/>
        </authorList>
    </citation>
    <scope>NUCLEOTIDE SEQUENCE [LARGE SCALE GENOMIC DNA]</scope>
    <source>
        <strain evidence="4 5">WL0086</strain>
    </source>
</reference>
<dbReference type="Gene3D" id="3.40.50.720">
    <property type="entry name" value="NAD(P)-binding Rossmann-like Domain"/>
    <property type="match status" value="1"/>
</dbReference>
<evidence type="ECO:0000313" key="4">
    <source>
        <dbReference type="EMBL" id="WRQ88537.1"/>
    </source>
</evidence>
<name>A0ABZ1CB42_9BACT</name>
<dbReference type="SUPFAM" id="SSF51735">
    <property type="entry name" value="NAD(P)-binding Rossmann-fold domains"/>
    <property type="match status" value="1"/>
</dbReference>
<dbReference type="Proteomes" id="UP000738431">
    <property type="component" value="Chromosome"/>
</dbReference>
<dbReference type="PRINTS" id="PR00080">
    <property type="entry name" value="SDRFAMILY"/>
</dbReference>
<evidence type="ECO:0000313" key="5">
    <source>
        <dbReference type="Proteomes" id="UP000738431"/>
    </source>
</evidence>
<dbReference type="EMBL" id="CP139781">
    <property type="protein sequence ID" value="WRQ88537.1"/>
    <property type="molecule type" value="Genomic_DNA"/>
</dbReference>
<proteinExistence type="inferred from homology"/>
<keyword evidence="5" id="KW-1185">Reference proteome</keyword>
<dbReference type="RefSeq" id="WP_221032973.1">
    <property type="nucleotide sequence ID" value="NZ_CP139781.1"/>
</dbReference>
<dbReference type="PANTHER" id="PTHR44196">
    <property type="entry name" value="DEHYDROGENASE/REDUCTASE SDR FAMILY MEMBER 7B"/>
    <property type="match status" value="1"/>
</dbReference>
<evidence type="ECO:0000256" key="3">
    <source>
        <dbReference type="RuleBase" id="RU000363"/>
    </source>
</evidence>
<gene>
    <name evidence="4" type="ORF">K1X11_003920</name>
</gene>
<evidence type="ECO:0000256" key="1">
    <source>
        <dbReference type="ARBA" id="ARBA00006484"/>
    </source>
</evidence>
<sequence>MPSSTSSPVFITGASAGIGAAIARLALAQGAEVWGTARSEARLAELAEHERFHPVVLDLDDAVGALSAYREAAVAAGGFAVVINNAGYGTLGSFAEVEFAVWRQQLNAMLVNTAALAQAQLADLRRRAQGGVLVNVASLATEFPLPYMTGYNIAKAGLSALSESLLIETRHTGVSVIDFRPGDFRTGFNQSMQRPTHSADPAATADQEAAWNALEANLNAAPPPERAARDLWRAIERRHRGMLRSGDWFQTVLAPLFQRLVPTALARAVRWRYFGLR</sequence>
<organism evidence="4 5">
    <name type="scientific">Actomonas aquatica</name>
    <dbReference type="NCBI Taxonomy" id="2866162"/>
    <lineage>
        <taxon>Bacteria</taxon>
        <taxon>Pseudomonadati</taxon>
        <taxon>Verrucomicrobiota</taxon>
        <taxon>Opitutia</taxon>
        <taxon>Opitutales</taxon>
        <taxon>Opitutaceae</taxon>
        <taxon>Actomonas</taxon>
    </lineage>
</organism>